<keyword evidence="7" id="KW-0436">Ligase</keyword>
<comment type="caution">
    <text evidence="15">The sequence shown here is derived from an EMBL/GenBank/DDBJ whole genome shotgun (WGS) entry which is preliminary data.</text>
</comment>
<dbReference type="EC" id="6.3.2.29" evidence="5"/>
<comment type="similarity">
    <text evidence="2">In the C-terminal section; belongs to the MurCDEF family.</text>
</comment>
<dbReference type="Pfam" id="PF08245">
    <property type="entry name" value="Mur_ligase_M"/>
    <property type="match status" value="1"/>
</dbReference>
<dbReference type="SUPFAM" id="SSF53623">
    <property type="entry name" value="MurD-like peptide ligases, catalytic domain"/>
    <property type="match status" value="1"/>
</dbReference>
<gene>
    <name evidence="15" type="ORF">AZI85_06525</name>
</gene>
<dbReference type="InterPro" id="IPR044019">
    <property type="entry name" value="Cyanophycin_syn_N"/>
</dbReference>
<reference evidence="15 16" key="1">
    <citation type="submission" date="2016-03" db="EMBL/GenBank/DDBJ databases">
        <authorList>
            <person name="Ploux O."/>
        </authorList>
    </citation>
    <scope>NUCLEOTIDE SEQUENCE [LARGE SCALE GENOMIC DNA]</scope>
    <source>
        <strain evidence="15 16">BER2</strain>
    </source>
</reference>
<protein>
    <recommendedName>
        <fullName evidence="6">Cyanophycin synthetase</fullName>
        <ecNumber evidence="5">6.3.2.29</ecNumber>
        <ecNumber evidence="4">6.3.2.30</ecNumber>
    </recommendedName>
    <alternativeName>
        <fullName evidence="10">Cyanophycin synthase</fullName>
    </alternativeName>
</protein>
<dbReference type="Pfam" id="PF02875">
    <property type="entry name" value="Mur_ligase_C"/>
    <property type="match status" value="1"/>
</dbReference>
<evidence type="ECO:0000256" key="11">
    <source>
        <dbReference type="ARBA" id="ARBA00048094"/>
    </source>
</evidence>
<evidence type="ECO:0000256" key="13">
    <source>
        <dbReference type="PROSITE-ProRule" id="PRU00409"/>
    </source>
</evidence>
<comment type="catalytic activity">
    <reaction evidence="11">
        <text>[L-4-(L-arginin-2-N-yl)aspartate](n)-L-aspartate + L-arginine + ATP = [L-4-(L-arginin-2-N-yl)aspartate](n+1) + ADP + phosphate + H(+)</text>
        <dbReference type="Rhea" id="RHEA:23888"/>
        <dbReference type="Rhea" id="RHEA-COMP:13732"/>
        <dbReference type="Rhea" id="RHEA-COMP:13733"/>
        <dbReference type="ChEBI" id="CHEBI:15378"/>
        <dbReference type="ChEBI" id="CHEBI:30616"/>
        <dbReference type="ChEBI" id="CHEBI:32682"/>
        <dbReference type="ChEBI" id="CHEBI:43474"/>
        <dbReference type="ChEBI" id="CHEBI:137986"/>
        <dbReference type="ChEBI" id="CHEBI:137990"/>
        <dbReference type="ChEBI" id="CHEBI:456216"/>
        <dbReference type="EC" id="6.3.2.30"/>
    </reaction>
</comment>
<dbReference type="InterPro" id="IPR011810">
    <property type="entry name" value="Cya_phycin_syn"/>
</dbReference>
<dbReference type="RefSeq" id="WP_063244011.1">
    <property type="nucleotide sequence ID" value="NZ_LUKF01000016.1"/>
</dbReference>
<evidence type="ECO:0000256" key="10">
    <source>
        <dbReference type="ARBA" id="ARBA00031353"/>
    </source>
</evidence>
<dbReference type="PANTHER" id="PTHR23135">
    <property type="entry name" value="MUR LIGASE FAMILY MEMBER"/>
    <property type="match status" value="1"/>
</dbReference>
<dbReference type="Pfam" id="PF18921">
    <property type="entry name" value="Cyanophycin_syn"/>
    <property type="match status" value="1"/>
</dbReference>
<dbReference type="PROSITE" id="PS01011">
    <property type="entry name" value="FOLYLPOLYGLU_SYNT_1"/>
    <property type="match status" value="1"/>
</dbReference>
<dbReference type="GO" id="GO:0046872">
    <property type="term" value="F:metal ion binding"/>
    <property type="evidence" value="ECO:0007669"/>
    <property type="project" value="InterPro"/>
</dbReference>
<dbReference type="EC" id="6.3.2.30" evidence="4"/>
<dbReference type="GO" id="GO:0071160">
    <property type="term" value="F:cyanophycin synthetase activity (L-aspartate-adding)"/>
    <property type="evidence" value="ECO:0007669"/>
    <property type="project" value="UniProtKB-EC"/>
</dbReference>
<name>A0A150WFW9_BDEBC</name>
<evidence type="ECO:0000256" key="1">
    <source>
        <dbReference type="ARBA" id="ARBA00003184"/>
    </source>
</evidence>
<dbReference type="SUPFAM" id="SSF53244">
    <property type="entry name" value="MurD-like peptide ligases, peptide-binding domain"/>
    <property type="match status" value="1"/>
</dbReference>
<comment type="subunit">
    <text evidence="3">Homodimer.</text>
</comment>
<evidence type="ECO:0000256" key="2">
    <source>
        <dbReference type="ARBA" id="ARBA00009060"/>
    </source>
</evidence>
<dbReference type="Proteomes" id="UP000075391">
    <property type="component" value="Unassembled WGS sequence"/>
</dbReference>
<organism evidence="15 16">
    <name type="scientific">Bdellovibrio bacteriovorus</name>
    <dbReference type="NCBI Taxonomy" id="959"/>
    <lineage>
        <taxon>Bacteria</taxon>
        <taxon>Pseudomonadati</taxon>
        <taxon>Bdellovibrionota</taxon>
        <taxon>Bdellovibrionia</taxon>
        <taxon>Bdellovibrionales</taxon>
        <taxon>Pseudobdellovibrionaceae</taxon>
        <taxon>Bdellovibrio</taxon>
    </lineage>
</organism>
<comment type="function">
    <text evidence="1">Catalyzes the ATP-dependent polymerization of arginine and aspartate to multi-L-arginyl-poly-L-aspartic acid (cyanophycin; a water-insoluble reserve polymer).</text>
</comment>
<dbReference type="PANTHER" id="PTHR23135:SF18">
    <property type="entry name" value="CYANOPHYCIN SYNTHETASE"/>
    <property type="match status" value="1"/>
</dbReference>
<dbReference type="GO" id="GO:0005524">
    <property type="term" value="F:ATP binding"/>
    <property type="evidence" value="ECO:0007669"/>
    <property type="project" value="UniProtKB-UniRule"/>
</dbReference>
<evidence type="ECO:0000256" key="9">
    <source>
        <dbReference type="ARBA" id="ARBA00022840"/>
    </source>
</evidence>
<dbReference type="Gene3D" id="3.30.470.20">
    <property type="entry name" value="ATP-grasp fold, B domain"/>
    <property type="match status" value="2"/>
</dbReference>
<dbReference type="InterPro" id="IPR013221">
    <property type="entry name" value="Mur_ligase_cen"/>
</dbReference>
<evidence type="ECO:0000256" key="3">
    <source>
        <dbReference type="ARBA" id="ARBA00011738"/>
    </source>
</evidence>
<evidence type="ECO:0000256" key="6">
    <source>
        <dbReference type="ARBA" id="ARBA00022036"/>
    </source>
</evidence>
<dbReference type="Gene3D" id="3.90.190.20">
    <property type="entry name" value="Mur ligase, C-terminal domain"/>
    <property type="match status" value="1"/>
</dbReference>
<dbReference type="NCBIfam" id="TIGR02068">
    <property type="entry name" value="cya_phycin_syn"/>
    <property type="match status" value="1"/>
</dbReference>
<proteinExistence type="inferred from homology"/>
<dbReference type="AlphaFoldDB" id="A0A150WFW9"/>
<dbReference type="InterPro" id="IPR018109">
    <property type="entry name" value="Folylpolyglutamate_synth_CS"/>
</dbReference>
<keyword evidence="8 13" id="KW-0547">Nucleotide-binding</keyword>
<dbReference type="Pfam" id="PF08443">
    <property type="entry name" value="RimK"/>
    <property type="match status" value="1"/>
</dbReference>
<evidence type="ECO:0000256" key="8">
    <source>
        <dbReference type="ARBA" id="ARBA00022741"/>
    </source>
</evidence>
<evidence type="ECO:0000259" key="14">
    <source>
        <dbReference type="PROSITE" id="PS50975"/>
    </source>
</evidence>
<dbReference type="InterPro" id="IPR011761">
    <property type="entry name" value="ATP-grasp"/>
</dbReference>
<dbReference type="GO" id="GO:0071161">
    <property type="term" value="F:cyanophycin synthetase activity (L-arginine-adding)"/>
    <property type="evidence" value="ECO:0007669"/>
    <property type="project" value="UniProtKB-EC"/>
</dbReference>
<evidence type="ECO:0000256" key="5">
    <source>
        <dbReference type="ARBA" id="ARBA00013005"/>
    </source>
</evidence>
<evidence type="ECO:0000313" key="15">
    <source>
        <dbReference type="EMBL" id="KYG61864.1"/>
    </source>
</evidence>
<sequence>MKIVSFKPIYGPNVYHHLPVMVMKVNLEEWTDKPSNEIPGFVDGLKAALPSLYDHTCSPGIPGGFFQRLERGTYMAHIIEHVALELSTMSGMDVTYGKSRYAGTPGLYDVIIRFDNEGGMVECLRSAFNLVEDVLHGTSVDLPYFLNNIKKAHKRSALGPSADCLLKAARQKKIPTKRIGSESLIQLGYGVKQRRVQSAITDRTSLIAADLVQDKEMTKSLLRRALIPVPHGVTIYDEEEIAFAIEGLSAPYVLKPFDGHHGEGVHLNLRNVEELKQAYKNAKDLSSRFIIEEMQQGRDYRVLVIDGKFAAAAERVPPFVIGDGQSSISTLIEKLNGDPLRGDGHESYLSKVVVDPILIQYLAKQGLTLESVPEAKKQITLRGNANLSSGGTAIDVTDVASSEVRILCERIARLVGLDICGIDIIAKDITKPIVEGGLVVIEVNAGPGLRMHLLGKKEDEPHVGSMIVDMMYKNEEEARIPIISVTGTNGKTTVARLLHKIMSDNGKKCVGMTNTDGIWIGEKKICSGDCSGPLSADMVLSDQAVDCAVLELARGGLLRGGLAYDWSDVGIITNIRADHIGQDGIESVEDILWIKSLVAERVRRGGTLVLNADDEHCLSLINNNRVKKHGCNIILFSTKPDSPAFAEQLAMGRDACWLEDGHLVMSYKGRVQSLAYASDMPITLGGMAEFQISNILAALAAGIAMGLPAERILDSIQNFHPASENKGRLNLYRVGAGYAILDYGHNADAITHVGEMLRRWTNFKKTVVLGLPGDRTTELILSGARKAAEYFDKVILRDDADLRGRGVGELPQLISEMYNKDFPGLEHEICLKEEEAVSQGLSEIQEDEILVILYEDISAVMKAMREYDPVSVLTLPQPEERPFQEDSHVAWQ</sequence>
<dbReference type="InterPro" id="IPR004101">
    <property type="entry name" value="Mur_ligase_C"/>
</dbReference>
<dbReference type="EMBL" id="LUKF01000016">
    <property type="protein sequence ID" value="KYG61864.1"/>
    <property type="molecule type" value="Genomic_DNA"/>
</dbReference>
<comment type="catalytic activity">
    <reaction evidence="12">
        <text>[L-4-(L-arginin-2-N-yl)aspartate](n) + L-aspartate + ATP = [L-4-(L-arginin-2-N-yl)aspartate](n)-L-aspartate + ADP + phosphate + H(+)</text>
        <dbReference type="Rhea" id="RHEA:13277"/>
        <dbReference type="Rhea" id="RHEA-COMP:13728"/>
        <dbReference type="Rhea" id="RHEA-COMP:13733"/>
        <dbReference type="ChEBI" id="CHEBI:15378"/>
        <dbReference type="ChEBI" id="CHEBI:29991"/>
        <dbReference type="ChEBI" id="CHEBI:30616"/>
        <dbReference type="ChEBI" id="CHEBI:43474"/>
        <dbReference type="ChEBI" id="CHEBI:137986"/>
        <dbReference type="ChEBI" id="CHEBI:137990"/>
        <dbReference type="ChEBI" id="CHEBI:456216"/>
        <dbReference type="EC" id="6.3.2.29"/>
    </reaction>
</comment>
<evidence type="ECO:0000256" key="4">
    <source>
        <dbReference type="ARBA" id="ARBA00012968"/>
    </source>
</evidence>
<dbReference type="InterPro" id="IPR036565">
    <property type="entry name" value="Mur-like_cat_sf"/>
</dbReference>
<keyword evidence="9 13" id="KW-0067">ATP-binding</keyword>
<dbReference type="InterPro" id="IPR013651">
    <property type="entry name" value="ATP-grasp_RimK-type"/>
</dbReference>
<feature type="domain" description="ATP-grasp" evidence="14">
    <location>
        <begin position="219"/>
        <end position="476"/>
    </location>
</feature>
<dbReference type="GO" id="GO:0004326">
    <property type="term" value="F:tetrahydrofolylpolyglutamate synthase activity"/>
    <property type="evidence" value="ECO:0007669"/>
    <property type="project" value="InterPro"/>
</dbReference>
<evidence type="ECO:0000256" key="7">
    <source>
        <dbReference type="ARBA" id="ARBA00022598"/>
    </source>
</evidence>
<accession>A0A150WFW9</accession>
<evidence type="ECO:0000256" key="12">
    <source>
        <dbReference type="ARBA" id="ARBA00048425"/>
    </source>
</evidence>
<evidence type="ECO:0000313" key="16">
    <source>
        <dbReference type="Proteomes" id="UP000075391"/>
    </source>
</evidence>
<dbReference type="InterPro" id="IPR036615">
    <property type="entry name" value="Mur_ligase_C_dom_sf"/>
</dbReference>
<dbReference type="PROSITE" id="PS50975">
    <property type="entry name" value="ATP_GRASP"/>
    <property type="match status" value="1"/>
</dbReference>
<dbReference type="SUPFAM" id="SSF56059">
    <property type="entry name" value="Glutathione synthetase ATP-binding domain-like"/>
    <property type="match status" value="1"/>
</dbReference>
<dbReference type="NCBIfam" id="NF010623">
    <property type="entry name" value="PRK14016.1"/>
    <property type="match status" value="1"/>
</dbReference>
<dbReference type="Gene3D" id="3.40.1190.10">
    <property type="entry name" value="Mur-like, catalytic domain"/>
    <property type="match status" value="1"/>
</dbReference>